<gene>
    <name evidence="2" type="ORF">H2O73_16050</name>
</gene>
<accession>A0A7W2FTB2</accession>
<keyword evidence="1" id="KW-0732">Signal</keyword>
<dbReference type="Gene3D" id="2.40.160.10">
    <property type="entry name" value="Porin"/>
    <property type="match status" value="1"/>
</dbReference>
<evidence type="ECO:0000313" key="2">
    <source>
        <dbReference type="EMBL" id="MBA5763876.1"/>
    </source>
</evidence>
<feature type="signal peptide" evidence="1">
    <location>
        <begin position="1"/>
        <end position="27"/>
    </location>
</feature>
<name>A0A7W2FTB2_9VIBR</name>
<dbReference type="SUPFAM" id="SSF56935">
    <property type="entry name" value="Porins"/>
    <property type="match status" value="1"/>
</dbReference>
<keyword evidence="3" id="KW-1185">Reference proteome</keyword>
<dbReference type="AlphaFoldDB" id="A0A7W2FTB2"/>
<reference evidence="2 3" key="1">
    <citation type="submission" date="2020-07" db="EMBL/GenBank/DDBJ databases">
        <title>Vibrio marinisediminis sp. nov., isolated from marine sediment.</title>
        <authorList>
            <person name="Ji X."/>
        </authorList>
    </citation>
    <scope>NUCLEOTIDE SEQUENCE [LARGE SCALE GENOMIC DNA]</scope>
    <source>
        <strain evidence="2 3">404</strain>
    </source>
</reference>
<evidence type="ECO:0000256" key="1">
    <source>
        <dbReference type="SAM" id="SignalP"/>
    </source>
</evidence>
<organism evidence="2 3">
    <name type="scientific">Vibrio marinisediminis</name>
    <dbReference type="NCBI Taxonomy" id="2758441"/>
    <lineage>
        <taxon>Bacteria</taxon>
        <taxon>Pseudomonadati</taxon>
        <taxon>Pseudomonadota</taxon>
        <taxon>Gammaproteobacteria</taxon>
        <taxon>Vibrionales</taxon>
        <taxon>Vibrionaceae</taxon>
        <taxon>Vibrio</taxon>
    </lineage>
</organism>
<dbReference type="InterPro" id="IPR023614">
    <property type="entry name" value="Porin_dom_sf"/>
</dbReference>
<evidence type="ECO:0000313" key="3">
    <source>
        <dbReference type="Proteomes" id="UP000571701"/>
    </source>
</evidence>
<evidence type="ECO:0008006" key="4">
    <source>
        <dbReference type="Google" id="ProtNLM"/>
    </source>
</evidence>
<protein>
    <recommendedName>
        <fullName evidence="4">Porin</fullName>
    </recommendedName>
</protein>
<feature type="chain" id="PRO_5031388539" description="Porin" evidence="1">
    <location>
        <begin position="28"/>
        <end position="419"/>
    </location>
</feature>
<dbReference type="RefSeq" id="WP_182109942.1">
    <property type="nucleotide sequence ID" value="NZ_JACFYF010000012.1"/>
</dbReference>
<proteinExistence type="predicted"/>
<dbReference type="EMBL" id="JACFYF010000012">
    <property type="protein sequence ID" value="MBA5763876.1"/>
    <property type="molecule type" value="Genomic_DNA"/>
</dbReference>
<sequence>MFKLNQSFLLHCLAIIGVSSFSANSLAVDWAVSGFGTLGYTYENDNELAYRRDSSHVSEIGRNGSFASDSRLGLQLDASFNRQWSLTTQLLLDDSVEHDIEEIAELAFIRYEPNANWSFRVGRVGVSAYAASDSRYIDYAHLWVRPPQELYSGIAFNTLDGVGASYYSNHPDFNWSVNLEYGQSRQVGELPTSQENYRTKLDDVVSVSFEVDQQSWHWQLSYAQVGSLSVQHGASIEALQNQLTQLASANVPQVSSDAAALSQALSVSQVSGHYLQAAVTYFDGDWTLQSELFQIRTGKESVPQGYGGYALVGKAFDKLTPYIIYGQFKSSTSPHSFPANNAWAPLLNAGVLGVNAVRIDQSTYSLGVRWDISPQVAIKAQLDHVEIDENGYGLWVTSLSDIGQANDVQLYSLHLNFVF</sequence>
<comment type="caution">
    <text evidence="2">The sequence shown here is derived from an EMBL/GenBank/DDBJ whole genome shotgun (WGS) entry which is preliminary data.</text>
</comment>
<dbReference type="Proteomes" id="UP000571701">
    <property type="component" value="Unassembled WGS sequence"/>
</dbReference>